<evidence type="ECO:0000313" key="2">
    <source>
        <dbReference type="EMBL" id="CAA9333892.1"/>
    </source>
</evidence>
<dbReference type="EMBL" id="CADCTU010000578">
    <property type="protein sequence ID" value="CAA9333892.1"/>
    <property type="molecule type" value="Genomic_DNA"/>
</dbReference>
<proteinExistence type="predicted"/>
<reference evidence="2" key="1">
    <citation type="submission" date="2020-02" db="EMBL/GenBank/DDBJ databases">
        <authorList>
            <person name="Meier V. D."/>
        </authorList>
    </citation>
    <scope>NUCLEOTIDE SEQUENCE</scope>
    <source>
        <strain evidence="2">AVDCRST_MAG11</strain>
    </source>
</reference>
<feature type="region of interest" description="Disordered" evidence="1">
    <location>
        <begin position="226"/>
        <end position="314"/>
    </location>
</feature>
<feature type="compositionally biased region" description="Basic residues" evidence="1">
    <location>
        <begin position="109"/>
        <end position="118"/>
    </location>
</feature>
<keyword evidence="2" id="KW-0413">Isomerase</keyword>
<gene>
    <name evidence="2" type="ORF">AVDCRST_MAG11-2600</name>
</gene>
<dbReference type="AlphaFoldDB" id="A0A6J4LNP1"/>
<feature type="non-terminal residue" evidence="2">
    <location>
        <position position="314"/>
    </location>
</feature>
<sequence length="314" mass="35271">DDEPTPLPPHRGARRRRRAGRVPRRRQRRRRYRRRSCFRVGRVRRRGGRRGRLRARRPSAAPQRGASALHRPRADRPRHRRELPADRRDRLPHGGDVGGLLREAEAGRRARPPRRARPHVAGGPLPRRRDPRRHGRRRARRADDRAALRRPPEPVGRGARLARRVQAGGRALQRVGAAAQGRGAHAHLPQPRVRVRDARRRLAGVRHPAPRDRPRARGLRARPLLDQQGGARPGCVFPPLSGPVPPVPPQGQHGRAGEGVRACGGRRDGLPDDPVPRGAGRDAPRVRGARQARRPDREHPHQLREPLAAAAARL</sequence>
<feature type="non-terminal residue" evidence="2">
    <location>
        <position position="1"/>
    </location>
</feature>
<feature type="compositionally biased region" description="Basic residues" evidence="1">
    <location>
        <begin position="129"/>
        <end position="140"/>
    </location>
</feature>
<feature type="compositionally biased region" description="Basic residues" evidence="1">
    <location>
        <begin position="70"/>
        <end position="81"/>
    </location>
</feature>
<evidence type="ECO:0000256" key="1">
    <source>
        <dbReference type="SAM" id="MobiDB-lite"/>
    </source>
</evidence>
<feature type="compositionally biased region" description="Basic and acidic residues" evidence="1">
    <location>
        <begin position="141"/>
        <end position="152"/>
    </location>
</feature>
<name>A0A6J4LNP1_9BACT</name>
<protein>
    <submittedName>
        <fullName evidence="2">Sugar phosphate isomerases/epimerases</fullName>
    </submittedName>
</protein>
<accession>A0A6J4LNP1</accession>
<dbReference type="GO" id="GO:0016853">
    <property type="term" value="F:isomerase activity"/>
    <property type="evidence" value="ECO:0007669"/>
    <property type="project" value="UniProtKB-KW"/>
</dbReference>
<feature type="compositionally biased region" description="Pro residues" evidence="1">
    <location>
        <begin position="240"/>
        <end position="249"/>
    </location>
</feature>
<feature type="compositionally biased region" description="Basic and acidic residues" evidence="1">
    <location>
        <begin position="293"/>
        <end position="304"/>
    </location>
</feature>
<organism evidence="2">
    <name type="scientific">uncultured Gemmatimonadaceae bacterium</name>
    <dbReference type="NCBI Taxonomy" id="246130"/>
    <lineage>
        <taxon>Bacteria</taxon>
        <taxon>Pseudomonadati</taxon>
        <taxon>Gemmatimonadota</taxon>
        <taxon>Gemmatimonadia</taxon>
        <taxon>Gemmatimonadales</taxon>
        <taxon>Gemmatimonadaceae</taxon>
        <taxon>environmental samples</taxon>
    </lineage>
</organism>
<feature type="compositionally biased region" description="Low complexity" evidence="1">
    <location>
        <begin position="58"/>
        <end position="68"/>
    </location>
</feature>
<feature type="compositionally biased region" description="Basic residues" evidence="1">
    <location>
        <begin position="11"/>
        <end position="57"/>
    </location>
</feature>
<feature type="region of interest" description="Disordered" evidence="1">
    <location>
        <begin position="1"/>
        <end position="157"/>
    </location>
</feature>
<feature type="compositionally biased region" description="Basic and acidic residues" evidence="1">
    <location>
        <begin position="82"/>
        <end position="93"/>
    </location>
</feature>